<comment type="pathway">
    <text evidence="4">Amino-acid biosynthesis.</text>
</comment>
<dbReference type="RefSeq" id="WP_072934047.1">
    <property type="nucleotide sequence ID" value="NZ_BMFL01000031.1"/>
</dbReference>
<keyword evidence="1" id="KW-0028">Amino-acid biosynthesis</keyword>
<dbReference type="PROSITE" id="PS51379">
    <property type="entry name" value="4FE4S_FER_2"/>
    <property type="match status" value="1"/>
</dbReference>
<name>A0A1M7CXE6_9FLAO</name>
<keyword evidence="2" id="KW-0560">Oxidoreductase</keyword>
<dbReference type="InterPro" id="IPR009051">
    <property type="entry name" value="Helical_ferredxn"/>
</dbReference>
<dbReference type="SUPFAM" id="SSF46548">
    <property type="entry name" value="alpha-helical ferredoxin"/>
    <property type="match status" value="1"/>
</dbReference>
<evidence type="ECO:0000256" key="3">
    <source>
        <dbReference type="ARBA" id="ARBA00023164"/>
    </source>
</evidence>
<dbReference type="STRING" id="1434701.SAMN05443634_1163"/>
<keyword evidence="3" id="KW-0314">Glutamate biosynthesis</keyword>
<dbReference type="Pfam" id="PF14691">
    <property type="entry name" value="Fer4_20"/>
    <property type="match status" value="1"/>
</dbReference>
<dbReference type="Proteomes" id="UP000650994">
    <property type="component" value="Unassembled WGS sequence"/>
</dbReference>
<dbReference type="InterPro" id="IPR017896">
    <property type="entry name" value="4Fe4S_Fe-S-bd"/>
</dbReference>
<dbReference type="InterPro" id="IPR028261">
    <property type="entry name" value="DPD_II"/>
</dbReference>
<dbReference type="InterPro" id="IPR023753">
    <property type="entry name" value="FAD/NAD-binding_dom"/>
</dbReference>
<dbReference type="InterPro" id="IPR006005">
    <property type="entry name" value="Glut_synth_ssu1"/>
</dbReference>
<dbReference type="GO" id="GO:0051536">
    <property type="term" value="F:iron-sulfur cluster binding"/>
    <property type="evidence" value="ECO:0007669"/>
    <property type="project" value="InterPro"/>
</dbReference>
<evidence type="ECO:0000313" key="9">
    <source>
        <dbReference type="Proteomes" id="UP000650994"/>
    </source>
</evidence>
<dbReference type="Proteomes" id="UP000184120">
    <property type="component" value="Unassembled WGS sequence"/>
</dbReference>
<reference evidence="7" key="3">
    <citation type="submission" date="2016-11" db="EMBL/GenBank/DDBJ databases">
        <authorList>
            <person name="Jaros S."/>
            <person name="Januszkiewicz K."/>
            <person name="Wedrychowicz H."/>
        </authorList>
    </citation>
    <scope>NUCLEOTIDE SEQUENCE [LARGE SCALE GENOMIC DNA]</scope>
    <source>
        <strain evidence="7">DSM 27989</strain>
    </source>
</reference>
<dbReference type="Pfam" id="PF07992">
    <property type="entry name" value="Pyr_redox_2"/>
    <property type="match status" value="1"/>
</dbReference>
<keyword evidence="9" id="KW-1185">Reference proteome</keyword>
<accession>A0A1M7CXE6</accession>
<dbReference type="PRINTS" id="PR00419">
    <property type="entry name" value="ADXRDTASE"/>
</dbReference>
<sequence length="476" mass="53586">MGKADGFLMYKREVPTKINVEERVKNYKEFIKRPTEKILNEQSARCMDCGIPFCQSGCPLGNVIPEFNEAVYKKQWEKAYDILISTNNFPEFTGRICPAPCEGACVLGINNLPVTIEEIEKNIIEIAFEQGFAKPKIPYLRTTKKIAVIGSGPAGLAAAYQLNQKGHYVTVFEKDSEIGGLLRFGIPDFKLEKNIIERRKDWMQEEGIRFITSCNVGVDYSVEELNRNFDAIVLALGSTIPRELSIPGKNADGVYYAMDFLTQANKKVSEIPFSEEEINVKGKKVIVIGGGDTASDCIGTSNRQGADTIYQIYYKPILPTHRDETMPWPTFPMTLQITSSHEEGCVRKWAVNSREFIKDENGKLIGLKLVEVEWAKDEDNGNWSSYIEKPNSEFIIECDVAFIALGYKHVQQKGLVEYLDVNLDPKGNLIGNDTEYKTNQQKVFSCGDARKGQSLVVWAIHEGRQCAEKVHEFLGN</sequence>
<dbReference type="Gene3D" id="1.10.1060.10">
    <property type="entry name" value="Alpha-helical ferredoxin"/>
    <property type="match status" value="1"/>
</dbReference>
<evidence type="ECO:0000313" key="8">
    <source>
        <dbReference type="Proteomes" id="UP000184120"/>
    </source>
</evidence>
<evidence type="ECO:0000256" key="2">
    <source>
        <dbReference type="ARBA" id="ARBA00023002"/>
    </source>
</evidence>
<evidence type="ECO:0000313" key="6">
    <source>
        <dbReference type="EMBL" id="GGF11042.1"/>
    </source>
</evidence>
<reference evidence="9" key="4">
    <citation type="journal article" date="2019" name="Int. J. Syst. Evol. Microbiol.">
        <title>The Global Catalogue of Microorganisms (GCM) 10K type strain sequencing project: providing services to taxonomists for standard genome sequencing and annotation.</title>
        <authorList>
            <consortium name="The Broad Institute Genomics Platform"/>
            <consortium name="The Broad Institute Genome Sequencing Center for Infectious Disease"/>
            <person name="Wu L."/>
            <person name="Ma J."/>
        </authorList>
    </citation>
    <scope>NUCLEOTIDE SEQUENCE [LARGE SCALE GENOMIC DNA]</scope>
    <source>
        <strain evidence="9">CGMCC 1.12707</strain>
    </source>
</reference>
<reference evidence="6" key="1">
    <citation type="journal article" date="2014" name="Int. J. Syst. Evol. Microbiol.">
        <title>Complete genome of a new Firmicutes species belonging to the dominant human colonic microbiota ('Ruminococcus bicirculans') reveals two chromosomes and a selective capacity to utilize plant glucans.</title>
        <authorList>
            <consortium name="NISC Comparative Sequencing Program"/>
            <person name="Wegmann U."/>
            <person name="Louis P."/>
            <person name="Goesmann A."/>
            <person name="Henrissat B."/>
            <person name="Duncan S.H."/>
            <person name="Flint H.J."/>
        </authorList>
    </citation>
    <scope>NUCLEOTIDE SEQUENCE</scope>
    <source>
        <strain evidence="6">CGMCC 1.12707</strain>
    </source>
</reference>
<evidence type="ECO:0000256" key="1">
    <source>
        <dbReference type="ARBA" id="ARBA00022605"/>
    </source>
</evidence>
<dbReference type="GO" id="GO:0016639">
    <property type="term" value="F:oxidoreductase activity, acting on the CH-NH2 group of donors, NAD or NADP as acceptor"/>
    <property type="evidence" value="ECO:0007669"/>
    <property type="project" value="InterPro"/>
</dbReference>
<dbReference type="NCBIfam" id="TIGR01317">
    <property type="entry name" value="GOGAT_sm_gam"/>
    <property type="match status" value="1"/>
</dbReference>
<dbReference type="EMBL" id="FRBH01000016">
    <property type="protein sequence ID" value="SHL71890.1"/>
    <property type="molecule type" value="Genomic_DNA"/>
</dbReference>
<evidence type="ECO:0000313" key="7">
    <source>
        <dbReference type="EMBL" id="SHL71890.1"/>
    </source>
</evidence>
<reference evidence="8" key="2">
    <citation type="submission" date="2016-11" db="EMBL/GenBank/DDBJ databases">
        <authorList>
            <person name="Varghese N."/>
            <person name="Submissions S."/>
        </authorList>
    </citation>
    <scope>NUCLEOTIDE SEQUENCE [LARGE SCALE GENOMIC DNA]</scope>
    <source>
        <strain evidence="8">DSM 27989</strain>
    </source>
</reference>
<dbReference type="OrthoDB" id="9803192at2"/>
<organism evidence="7 8">
    <name type="scientific">Chishuiella changwenlii</name>
    <dbReference type="NCBI Taxonomy" id="1434701"/>
    <lineage>
        <taxon>Bacteria</taxon>
        <taxon>Pseudomonadati</taxon>
        <taxon>Bacteroidota</taxon>
        <taxon>Flavobacteriia</taxon>
        <taxon>Flavobacteriales</taxon>
        <taxon>Weeksellaceae</taxon>
        <taxon>Chishuiella</taxon>
    </lineage>
</organism>
<proteinExistence type="predicted"/>
<dbReference type="AlphaFoldDB" id="A0A1M7CXE6"/>
<dbReference type="InterPro" id="IPR036188">
    <property type="entry name" value="FAD/NAD-bd_sf"/>
</dbReference>
<dbReference type="EMBL" id="BMFL01000031">
    <property type="protein sequence ID" value="GGF11042.1"/>
    <property type="molecule type" value="Genomic_DNA"/>
</dbReference>
<gene>
    <name evidence="6" type="primary">gltD</name>
    <name evidence="6" type="ORF">GCM10010984_30180</name>
    <name evidence="7" type="ORF">SAMN05443634_1163</name>
</gene>
<reference evidence="6" key="5">
    <citation type="submission" date="2024-05" db="EMBL/GenBank/DDBJ databases">
        <authorList>
            <person name="Sun Q."/>
            <person name="Zhou Y."/>
        </authorList>
    </citation>
    <scope>NUCLEOTIDE SEQUENCE</scope>
    <source>
        <strain evidence="6">CGMCC 1.12707</strain>
    </source>
</reference>
<evidence type="ECO:0000259" key="5">
    <source>
        <dbReference type="PROSITE" id="PS51379"/>
    </source>
</evidence>
<protein>
    <submittedName>
        <fullName evidence="6">Dihydropyrimidine dehydrogenase subunit A</fullName>
    </submittedName>
    <submittedName>
        <fullName evidence="7">Glutamate synthase (NADPH/NADH) small chain</fullName>
    </submittedName>
</protein>
<dbReference type="PANTHER" id="PTHR43100">
    <property type="entry name" value="GLUTAMATE SYNTHASE [NADPH] SMALL CHAIN"/>
    <property type="match status" value="1"/>
</dbReference>
<dbReference type="GO" id="GO:0006537">
    <property type="term" value="P:glutamate biosynthetic process"/>
    <property type="evidence" value="ECO:0007669"/>
    <property type="project" value="UniProtKB-KW"/>
</dbReference>
<dbReference type="SUPFAM" id="SSF51971">
    <property type="entry name" value="Nucleotide-binding domain"/>
    <property type="match status" value="2"/>
</dbReference>
<dbReference type="PANTHER" id="PTHR43100:SF1">
    <property type="entry name" value="GLUTAMATE SYNTHASE [NADPH] SMALL CHAIN"/>
    <property type="match status" value="1"/>
</dbReference>
<evidence type="ECO:0000256" key="4">
    <source>
        <dbReference type="ARBA" id="ARBA00029440"/>
    </source>
</evidence>
<feature type="domain" description="4Fe-4S ferredoxin-type" evidence="5">
    <location>
        <begin position="35"/>
        <end position="70"/>
    </location>
</feature>
<dbReference type="Gene3D" id="3.50.50.60">
    <property type="entry name" value="FAD/NAD(P)-binding domain"/>
    <property type="match status" value="2"/>
</dbReference>
<dbReference type="InterPro" id="IPR051394">
    <property type="entry name" value="Glutamate_Synthase"/>
</dbReference>